<dbReference type="AlphaFoldDB" id="A0A9P9YAI6"/>
<organism evidence="3 4">
    <name type="scientific">Drosophila gunungcola</name>
    <name type="common">fruit fly</name>
    <dbReference type="NCBI Taxonomy" id="103775"/>
    <lineage>
        <taxon>Eukaryota</taxon>
        <taxon>Metazoa</taxon>
        <taxon>Ecdysozoa</taxon>
        <taxon>Arthropoda</taxon>
        <taxon>Hexapoda</taxon>
        <taxon>Insecta</taxon>
        <taxon>Pterygota</taxon>
        <taxon>Neoptera</taxon>
        <taxon>Endopterygota</taxon>
        <taxon>Diptera</taxon>
        <taxon>Brachycera</taxon>
        <taxon>Muscomorpha</taxon>
        <taxon>Ephydroidea</taxon>
        <taxon>Drosophilidae</taxon>
        <taxon>Drosophila</taxon>
        <taxon>Sophophora</taxon>
    </lineage>
</organism>
<gene>
    <name evidence="3" type="ORF">M5D96_013850</name>
</gene>
<dbReference type="Proteomes" id="UP001059596">
    <property type="component" value="Unassembled WGS sequence"/>
</dbReference>
<accession>A0A9P9YAI6</accession>
<feature type="region of interest" description="Disordered" evidence="1">
    <location>
        <begin position="45"/>
        <end position="79"/>
    </location>
</feature>
<keyword evidence="4" id="KW-1185">Reference proteome</keyword>
<feature type="domain" description="SPIN-DOC-like zinc-finger" evidence="2">
    <location>
        <begin position="18"/>
        <end position="49"/>
    </location>
</feature>
<dbReference type="EMBL" id="JAMKOV010000141">
    <property type="protein sequence ID" value="KAI8033402.1"/>
    <property type="molecule type" value="Genomic_DNA"/>
</dbReference>
<dbReference type="InterPro" id="IPR040647">
    <property type="entry name" value="SPIN-DOC_Znf-C2H2"/>
</dbReference>
<feature type="region of interest" description="Disordered" evidence="1">
    <location>
        <begin position="230"/>
        <end position="279"/>
    </location>
</feature>
<feature type="compositionally biased region" description="Acidic residues" evidence="1">
    <location>
        <begin position="240"/>
        <end position="254"/>
    </location>
</feature>
<dbReference type="Pfam" id="PF18658">
    <property type="entry name" value="zf-C2H2_12"/>
    <property type="match status" value="1"/>
</dbReference>
<protein>
    <recommendedName>
        <fullName evidence="2">SPIN-DOC-like zinc-finger domain-containing protein</fullName>
    </recommendedName>
</protein>
<proteinExistence type="predicted"/>
<reference evidence="3" key="1">
    <citation type="journal article" date="2023" name="Genome Biol. Evol.">
        <title>Long-read-based Genome Assembly of Drosophila gunungcola Reveals Fewer Chemosensory Genes in Flower-breeding Species.</title>
        <authorList>
            <person name="Negi A."/>
            <person name="Liao B.Y."/>
            <person name="Yeh S.D."/>
        </authorList>
    </citation>
    <scope>NUCLEOTIDE SEQUENCE</scope>
    <source>
        <strain evidence="3">Sukarami</strain>
    </source>
</reference>
<evidence type="ECO:0000313" key="3">
    <source>
        <dbReference type="EMBL" id="KAI8033402.1"/>
    </source>
</evidence>
<sequence length="402" mass="45386">MGRPRLVDTSNLVVLLPNRTCRCVVCDKILAGLQRSNIKRHYERLHPDIVLQRPPRPQSQPKPQRQSTRNPNTKTGRPQLVDTGKLCEILSDGKRCRCKLCEKVLTHRPGNVRRHYSIYHPHIIVQLAPKRWVIAEDKLIPNRQRLNNPTRKSTCKECRFDMAGRHSENLMRHLKRKHEDVYETVVAEKRAIRKLLCQQQANKQSPTMELSDFFPSELKKIRLSKDASHLPTNSTIENTDFMEDDEAGDGDNEDNVSGSQFDGIFKSELPDDEDDQSVDSRDVELETIEVTMAKPSISLKPATTQPAPSVASSSTSVVPARAPTAAAAAATPTPLIRAPSSSDCPLAGEDAFYLQYLGNKLSKYSARTKNTVQFQINRILYRADMGRFENADPKEADSDLYF</sequence>
<evidence type="ECO:0000256" key="1">
    <source>
        <dbReference type="SAM" id="MobiDB-lite"/>
    </source>
</evidence>
<comment type="caution">
    <text evidence="3">The sequence shown here is derived from an EMBL/GenBank/DDBJ whole genome shotgun (WGS) entry which is preliminary data.</text>
</comment>
<evidence type="ECO:0000259" key="2">
    <source>
        <dbReference type="Pfam" id="PF18658"/>
    </source>
</evidence>
<evidence type="ECO:0000313" key="4">
    <source>
        <dbReference type="Proteomes" id="UP001059596"/>
    </source>
</evidence>
<name>A0A9P9YAI6_9MUSC</name>